<dbReference type="EC" id="3.2.2.n1" evidence="3"/>
<dbReference type="PANTHER" id="PTHR31223">
    <property type="entry name" value="LOG FAMILY PROTEIN YJL055W"/>
    <property type="match status" value="1"/>
</dbReference>
<dbReference type="GO" id="GO:0009691">
    <property type="term" value="P:cytokinin biosynthetic process"/>
    <property type="evidence" value="ECO:0007669"/>
    <property type="project" value="UniProtKB-UniRule"/>
</dbReference>
<dbReference type="InterPro" id="IPR005269">
    <property type="entry name" value="LOG"/>
</dbReference>
<dbReference type="Gene3D" id="3.40.50.450">
    <property type="match status" value="1"/>
</dbReference>
<comment type="catalytic activity">
    <reaction evidence="1">
        <text>AMP + H2O = D-ribose 5-phosphate + adenine</text>
        <dbReference type="Rhea" id="RHEA:20129"/>
        <dbReference type="ChEBI" id="CHEBI:15377"/>
        <dbReference type="ChEBI" id="CHEBI:16708"/>
        <dbReference type="ChEBI" id="CHEBI:78346"/>
        <dbReference type="ChEBI" id="CHEBI:456215"/>
        <dbReference type="EC" id="3.2.2.4"/>
    </reaction>
</comment>
<name>A0A412GYH5_9BACT</name>
<comment type="similarity">
    <text evidence="2 3">Belongs to the LOG family.</text>
</comment>
<dbReference type="PANTHER" id="PTHR31223:SF70">
    <property type="entry name" value="LOG FAMILY PROTEIN YJL055W"/>
    <property type="match status" value="1"/>
</dbReference>
<keyword evidence="3" id="KW-0203">Cytokinin biosynthesis</keyword>
<keyword evidence="3" id="KW-0378">Hydrolase</keyword>
<reference evidence="4 5" key="1">
    <citation type="submission" date="2018-08" db="EMBL/GenBank/DDBJ databases">
        <title>A genome reference for cultivated species of the human gut microbiota.</title>
        <authorList>
            <person name="Zou Y."/>
            <person name="Xue W."/>
            <person name="Luo G."/>
        </authorList>
    </citation>
    <scope>NUCLEOTIDE SEQUENCE [LARGE SCALE GENOMIC DNA]</scope>
    <source>
        <strain evidence="4 5">AF24-2</strain>
    </source>
</reference>
<keyword evidence="5" id="KW-1185">Reference proteome</keyword>
<dbReference type="Pfam" id="PF03641">
    <property type="entry name" value="Lysine_decarbox"/>
    <property type="match status" value="1"/>
</dbReference>
<dbReference type="InterPro" id="IPR031100">
    <property type="entry name" value="LOG_fam"/>
</dbReference>
<comment type="caution">
    <text evidence="4">The sequence shown here is derived from an EMBL/GenBank/DDBJ whole genome shotgun (WGS) entry which is preliminary data.</text>
</comment>
<dbReference type="AlphaFoldDB" id="A0A412GYH5"/>
<gene>
    <name evidence="4" type="ORF">DWY20_01355</name>
</gene>
<evidence type="ECO:0000313" key="4">
    <source>
        <dbReference type="EMBL" id="RGR99982.1"/>
    </source>
</evidence>
<dbReference type="GO" id="GO:0008714">
    <property type="term" value="F:AMP nucleosidase activity"/>
    <property type="evidence" value="ECO:0007669"/>
    <property type="project" value="UniProtKB-EC"/>
</dbReference>
<proteinExistence type="inferred from homology"/>
<sequence>MNKIAIFCSASDHIDPIYAEKASELGAWIGKTGKWLIYGGSNTGLMEAVARSAKENGAMIMGVVPTKLEERGAVSDLLDVTFRAVNLSDRKDIMLQEADVAVALPGGVGTLDEIFHVMAAATIGYHEKKVIFYNVNGFWNGILEFLAGLETQHFAHRPLKNYFTVANTFDELKQLLEY</sequence>
<evidence type="ECO:0000313" key="5">
    <source>
        <dbReference type="Proteomes" id="UP000285864"/>
    </source>
</evidence>
<evidence type="ECO:0000256" key="2">
    <source>
        <dbReference type="ARBA" id="ARBA00006763"/>
    </source>
</evidence>
<protein>
    <recommendedName>
        <fullName evidence="3">Cytokinin riboside 5'-monophosphate phosphoribohydrolase</fullName>
        <ecNumber evidence="3">3.2.2.n1</ecNumber>
    </recommendedName>
</protein>
<organism evidence="4 5">
    <name type="scientific">Phocaeicola coprocola</name>
    <dbReference type="NCBI Taxonomy" id="310298"/>
    <lineage>
        <taxon>Bacteria</taxon>
        <taxon>Pseudomonadati</taxon>
        <taxon>Bacteroidota</taxon>
        <taxon>Bacteroidia</taxon>
        <taxon>Bacteroidales</taxon>
        <taxon>Bacteroidaceae</taxon>
        <taxon>Phocaeicola</taxon>
    </lineage>
</organism>
<dbReference type="RefSeq" id="WP_007567239.1">
    <property type="nucleotide sequence ID" value="NZ_CABKNL010000057.1"/>
</dbReference>
<dbReference type="GO" id="GO:0005829">
    <property type="term" value="C:cytosol"/>
    <property type="evidence" value="ECO:0007669"/>
    <property type="project" value="TreeGrafter"/>
</dbReference>
<dbReference type="Proteomes" id="UP000285864">
    <property type="component" value="Unassembled WGS sequence"/>
</dbReference>
<dbReference type="SUPFAM" id="SSF102405">
    <property type="entry name" value="MCP/YpsA-like"/>
    <property type="match status" value="1"/>
</dbReference>
<dbReference type="NCBIfam" id="TIGR00730">
    <property type="entry name" value="Rossman fold protein, TIGR00730 family"/>
    <property type="match status" value="1"/>
</dbReference>
<evidence type="ECO:0000256" key="3">
    <source>
        <dbReference type="RuleBase" id="RU363015"/>
    </source>
</evidence>
<dbReference type="EMBL" id="QRUU01000003">
    <property type="protein sequence ID" value="RGR99982.1"/>
    <property type="molecule type" value="Genomic_DNA"/>
</dbReference>
<evidence type="ECO:0000256" key="1">
    <source>
        <dbReference type="ARBA" id="ARBA00000274"/>
    </source>
</evidence>
<accession>A0A412GYH5</accession>